<accession>A0ACB6QZL9</accession>
<evidence type="ECO:0000313" key="2">
    <source>
        <dbReference type="Proteomes" id="UP000799755"/>
    </source>
</evidence>
<keyword evidence="2" id="KW-1185">Reference proteome</keyword>
<gene>
    <name evidence="1" type="ORF">BDR25DRAFT_313395</name>
</gene>
<dbReference type="Proteomes" id="UP000799755">
    <property type="component" value="Unassembled WGS sequence"/>
</dbReference>
<reference evidence="1" key="1">
    <citation type="journal article" date="2020" name="Stud. Mycol.">
        <title>101 Dothideomycetes genomes: a test case for predicting lifestyles and emergence of pathogens.</title>
        <authorList>
            <person name="Haridas S."/>
            <person name="Albert R."/>
            <person name="Binder M."/>
            <person name="Bloem J."/>
            <person name="Labutti K."/>
            <person name="Salamov A."/>
            <person name="Andreopoulos B."/>
            <person name="Baker S."/>
            <person name="Barry K."/>
            <person name="Bills G."/>
            <person name="Bluhm B."/>
            <person name="Cannon C."/>
            <person name="Castanera R."/>
            <person name="Culley D."/>
            <person name="Daum C."/>
            <person name="Ezra D."/>
            <person name="Gonzalez J."/>
            <person name="Henrissat B."/>
            <person name="Kuo A."/>
            <person name="Liang C."/>
            <person name="Lipzen A."/>
            <person name="Lutzoni F."/>
            <person name="Magnuson J."/>
            <person name="Mondo S."/>
            <person name="Nolan M."/>
            <person name="Ohm R."/>
            <person name="Pangilinan J."/>
            <person name="Park H.-J."/>
            <person name="Ramirez L."/>
            <person name="Alfaro M."/>
            <person name="Sun H."/>
            <person name="Tritt A."/>
            <person name="Yoshinaga Y."/>
            <person name="Zwiers L.-H."/>
            <person name="Turgeon B."/>
            <person name="Goodwin S."/>
            <person name="Spatafora J."/>
            <person name="Crous P."/>
            <person name="Grigoriev I."/>
        </authorList>
    </citation>
    <scope>NUCLEOTIDE SEQUENCE</scope>
    <source>
        <strain evidence="1">ATCC 200398</strain>
    </source>
</reference>
<protein>
    <submittedName>
        <fullName evidence="1">Uncharacterized protein</fullName>
    </submittedName>
</protein>
<organism evidence="1 2">
    <name type="scientific">Lindgomyces ingoldianus</name>
    <dbReference type="NCBI Taxonomy" id="673940"/>
    <lineage>
        <taxon>Eukaryota</taxon>
        <taxon>Fungi</taxon>
        <taxon>Dikarya</taxon>
        <taxon>Ascomycota</taxon>
        <taxon>Pezizomycotina</taxon>
        <taxon>Dothideomycetes</taxon>
        <taxon>Pleosporomycetidae</taxon>
        <taxon>Pleosporales</taxon>
        <taxon>Lindgomycetaceae</taxon>
        <taxon>Lindgomyces</taxon>
    </lineage>
</organism>
<sequence>MPWITTVLYPGIPGRDWDATTIITYISSPTDIYTRLSQSTLSTTRSRRARSSTATAVTATASSTTMLASTSTLKPPVQTTRPFITSPVDGSSKNTARAIAIPIAVVAAVLIIIAVLYVLARKGYLGKSLQKNPYIAKFKRESRAAAKAKEEAKMKHNSLPELTSVKMEGAMPESKSAYDENTTARVSGAPAPGRVGDPDIIQRV</sequence>
<name>A0ACB6QZL9_9PLEO</name>
<dbReference type="EMBL" id="MU003503">
    <property type="protein sequence ID" value="KAF2472232.1"/>
    <property type="molecule type" value="Genomic_DNA"/>
</dbReference>
<proteinExistence type="predicted"/>
<comment type="caution">
    <text evidence="1">The sequence shown here is derived from an EMBL/GenBank/DDBJ whole genome shotgun (WGS) entry which is preliminary data.</text>
</comment>
<evidence type="ECO:0000313" key="1">
    <source>
        <dbReference type="EMBL" id="KAF2472232.1"/>
    </source>
</evidence>